<keyword evidence="1" id="KW-1133">Transmembrane helix</keyword>
<dbReference type="AlphaFoldDB" id="A0A815LVU1"/>
<sequence>MSIYPVGYQREDTIIAGAGGAAIGYTRNQKLTIGDIRATGVKVNVRRNYAARYNFAAANYNALLTSDKKKKMRGGHFLLHRYIIILLWLISIICGGVSAVLKPLVAIPIVISLLYIVLTIYNIVIFKKNRSVLHSKLMIHNNALAGNNEWYTVPIHTRIQDRAALAAVGGDDSIDIAAIREEYTNMQEVKVMVYQEQYIRLYTYFPTKSIIIHIVAFVIAFVFGITLAIIVS</sequence>
<organism evidence="2 4">
    <name type="scientific">Adineta steineri</name>
    <dbReference type="NCBI Taxonomy" id="433720"/>
    <lineage>
        <taxon>Eukaryota</taxon>
        <taxon>Metazoa</taxon>
        <taxon>Spiralia</taxon>
        <taxon>Gnathifera</taxon>
        <taxon>Rotifera</taxon>
        <taxon>Eurotatoria</taxon>
        <taxon>Bdelloidea</taxon>
        <taxon>Adinetida</taxon>
        <taxon>Adinetidae</taxon>
        <taxon>Adineta</taxon>
    </lineage>
</organism>
<evidence type="ECO:0000313" key="3">
    <source>
        <dbReference type="EMBL" id="CAF3676766.1"/>
    </source>
</evidence>
<gene>
    <name evidence="2" type="ORF">JYZ213_LOCUS38446</name>
    <name evidence="3" type="ORF">OXD698_LOCUS10633</name>
</gene>
<reference evidence="2" key="1">
    <citation type="submission" date="2021-02" db="EMBL/GenBank/DDBJ databases">
        <authorList>
            <person name="Nowell W R."/>
        </authorList>
    </citation>
    <scope>NUCLEOTIDE SEQUENCE</scope>
</reference>
<dbReference type="Proteomes" id="UP000663844">
    <property type="component" value="Unassembled WGS sequence"/>
</dbReference>
<dbReference type="EMBL" id="CAJOAZ010000572">
    <property type="protein sequence ID" value="CAF3676766.1"/>
    <property type="molecule type" value="Genomic_DNA"/>
</dbReference>
<feature type="transmembrane region" description="Helical" evidence="1">
    <location>
        <begin position="78"/>
        <end position="99"/>
    </location>
</feature>
<feature type="transmembrane region" description="Helical" evidence="1">
    <location>
        <begin position="210"/>
        <end position="231"/>
    </location>
</feature>
<evidence type="ECO:0000256" key="1">
    <source>
        <dbReference type="SAM" id="Phobius"/>
    </source>
</evidence>
<evidence type="ECO:0000313" key="4">
    <source>
        <dbReference type="Proteomes" id="UP000663845"/>
    </source>
</evidence>
<keyword evidence="1" id="KW-0812">Transmembrane</keyword>
<comment type="caution">
    <text evidence="2">The sequence shown here is derived from an EMBL/GenBank/DDBJ whole genome shotgun (WGS) entry which is preliminary data.</text>
</comment>
<name>A0A815LVU1_9BILA</name>
<accession>A0A815LVU1</accession>
<protein>
    <submittedName>
        <fullName evidence="2">Uncharacterized protein</fullName>
    </submittedName>
</protein>
<proteinExistence type="predicted"/>
<dbReference type="Proteomes" id="UP000663845">
    <property type="component" value="Unassembled WGS sequence"/>
</dbReference>
<keyword evidence="1" id="KW-0472">Membrane</keyword>
<dbReference type="EMBL" id="CAJNOG010001128">
    <property type="protein sequence ID" value="CAF1412007.1"/>
    <property type="molecule type" value="Genomic_DNA"/>
</dbReference>
<evidence type="ECO:0000313" key="2">
    <source>
        <dbReference type="EMBL" id="CAF1412007.1"/>
    </source>
</evidence>
<feature type="transmembrane region" description="Helical" evidence="1">
    <location>
        <begin position="105"/>
        <end position="126"/>
    </location>
</feature>